<evidence type="ECO:0000313" key="1">
    <source>
        <dbReference type="EMBL" id="VAW88837.1"/>
    </source>
</evidence>
<reference evidence="1" key="1">
    <citation type="submission" date="2018-06" db="EMBL/GenBank/DDBJ databases">
        <authorList>
            <person name="Zhirakovskaya E."/>
        </authorList>
    </citation>
    <scope>NUCLEOTIDE SEQUENCE</scope>
</reference>
<organism evidence="1">
    <name type="scientific">hydrothermal vent metagenome</name>
    <dbReference type="NCBI Taxonomy" id="652676"/>
    <lineage>
        <taxon>unclassified sequences</taxon>
        <taxon>metagenomes</taxon>
        <taxon>ecological metagenomes</taxon>
    </lineage>
</organism>
<dbReference type="Gene3D" id="1.20.1600.10">
    <property type="entry name" value="Outer membrane efflux proteins (OEP)"/>
    <property type="match status" value="1"/>
</dbReference>
<dbReference type="EMBL" id="UOFP01000238">
    <property type="protein sequence ID" value="VAW88837.1"/>
    <property type="molecule type" value="Genomic_DNA"/>
</dbReference>
<name>A0A3B0ZND3_9ZZZZ</name>
<evidence type="ECO:0008006" key="2">
    <source>
        <dbReference type="Google" id="ProtNLM"/>
    </source>
</evidence>
<dbReference type="AlphaFoldDB" id="A0A3B0ZND3"/>
<protein>
    <recommendedName>
        <fullName evidence="2">Heavy metal RND efflux outer membrane protein, CzcC family</fullName>
    </recommendedName>
</protein>
<dbReference type="Pfam" id="PF02321">
    <property type="entry name" value="OEP"/>
    <property type="match status" value="1"/>
</dbReference>
<sequence>MIFKKVLLATLLAILAWPAWATIEPGKTSLSISIDGVQKIDASLQTFIQQVWAESPAIQGAKAAVNAAQARVEGADRPLYNPALSLEAERTDVNTAIIGLSQTLDWGNKRNAQTDIANQRVQAALAGLQESQQRIALETLKALAQYATAQEMQRLALRRSQLMKGFIDTVQQRQAAGDMGALEGALAQVTYSEALMQQAASESGLAEAEAALQAVTGMTLGLSLQEWPRLPGELAAPPAQADPALLQFLPTLAVLRSRMEAAKARIRLAERKGSADPTIGIRAGRDGSETLLGLSFEMPLFVRNNFKADVRAITHEAMAEELAYHDAQRRAKAHLEGSLGRFQHTTYAWQAWTTSGQQAHREQISLLEQMWQAGELTATDYLIQAKQNIDTQSAATTLMGEVWQAAISWLEASAQVERWLGFAARQTTNSGE</sequence>
<gene>
    <name evidence="1" type="ORF">MNBD_GAMMA18-1241</name>
</gene>
<proteinExistence type="predicted"/>
<dbReference type="GO" id="GO:0015562">
    <property type="term" value="F:efflux transmembrane transporter activity"/>
    <property type="evidence" value="ECO:0007669"/>
    <property type="project" value="InterPro"/>
</dbReference>
<dbReference type="SUPFAM" id="SSF56954">
    <property type="entry name" value="Outer membrane efflux proteins (OEP)"/>
    <property type="match status" value="1"/>
</dbReference>
<dbReference type="PANTHER" id="PTHR30203">
    <property type="entry name" value="OUTER MEMBRANE CATION EFFLUX PROTEIN"/>
    <property type="match status" value="1"/>
</dbReference>
<dbReference type="InterPro" id="IPR010131">
    <property type="entry name" value="MdtP/NodT-like"/>
</dbReference>
<dbReference type="PANTHER" id="PTHR30203:SF24">
    <property type="entry name" value="BLR4935 PROTEIN"/>
    <property type="match status" value="1"/>
</dbReference>
<accession>A0A3B0ZND3</accession>
<dbReference type="InterPro" id="IPR003423">
    <property type="entry name" value="OMP_efflux"/>
</dbReference>